<dbReference type="STRING" id="386301.SAMN05216282_11149"/>
<sequence length="114" mass="12437">MGRPIDGGDAYENAILRPERNVAPRLQAGWAALAALLSDGLEHTREECYDAILDTGLAEKTATNLIRMATRLEVVVPRRARVERGVVNGRVLAVSLYVGFRLAETVLPAVTRDP</sequence>
<evidence type="ECO:0000313" key="2">
    <source>
        <dbReference type="Proteomes" id="UP000198701"/>
    </source>
</evidence>
<accession>A0A1G9E6M5</accession>
<organism evidence="1 2">
    <name type="scientific">Cryobacterium psychrotolerans</name>
    <dbReference type="NCBI Taxonomy" id="386301"/>
    <lineage>
        <taxon>Bacteria</taxon>
        <taxon>Bacillati</taxon>
        <taxon>Actinomycetota</taxon>
        <taxon>Actinomycetes</taxon>
        <taxon>Micrococcales</taxon>
        <taxon>Microbacteriaceae</taxon>
        <taxon>Cryobacterium</taxon>
    </lineage>
</organism>
<keyword evidence="2" id="KW-1185">Reference proteome</keyword>
<dbReference type="RefSeq" id="WP_092323781.1">
    <property type="nucleotide sequence ID" value="NZ_FNFU01000011.1"/>
</dbReference>
<dbReference type="EMBL" id="FNFU01000011">
    <property type="protein sequence ID" value="SDK71753.1"/>
    <property type="molecule type" value="Genomic_DNA"/>
</dbReference>
<name>A0A1G9E6M5_9MICO</name>
<protein>
    <submittedName>
        <fullName evidence="1">Uncharacterized protein</fullName>
    </submittedName>
</protein>
<dbReference type="AlphaFoldDB" id="A0A1G9E6M5"/>
<gene>
    <name evidence="1" type="ORF">SAMN05216282_11149</name>
</gene>
<proteinExistence type="predicted"/>
<reference evidence="1 2" key="1">
    <citation type="submission" date="2016-10" db="EMBL/GenBank/DDBJ databases">
        <authorList>
            <person name="de Groot N.N."/>
        </authorList>
    </citation>
    <scope>NUCLEOTIDE SEQUENCE [LARGE SCALE GENOMIC DNA]</scope>
    <source>
        <strain evidence="1 2">CGMCC 1.5382</strain>
    </source>
</reference>
<dbReference type="Proteomes" id="UP000198701">
    <property type="component" value="Unassembled WGS sequence"/>
</dbReference>
<evidence type="ECO:0000313" key="1">
    <source>
        <dbReference type="EMBL" id="SDK71753.1"/>
    </source>
</evidence>